<sequence length="50" mass="5894">MYGNKTWLLEIFLCFFLVVCDNSSTFAVQKLRITNINKEAKGLLKERKRL</sequence>
<organism evidence="1 2">
    <name type="scientific">Prevotella amnii CRIS 21A-A</name>
    <dbReference type="NCBI Taxonomy" id="679191"/>
    <lineage>
        <taxon>Bacteria</taxon>
        <taxon>Pseudomonadati</taxon>
        <taxon>Bacteroidota</taxon>
        <taxon>Bacteroidia</taxon>
        <taxon>Bacteroidales</taxon>
        <taxon>Prevotellaceae</taxon>
        <taxon>Prevotella</taxon>
    </lineage>
</organism>
<evidence type="ECO:0000313" key="1">
    <source>
        <dbReference type="EMBL" id="EFN90636.1"/>
    </source>
</evidence>
<proteinExistence type="predicted"/>
<comment type="caution">
    <text evidence="1">The sequence shown here is derived from an EMBL/GenBank/DDBJ whole genome shotgun (WGS) entry which is preliminary data.</text>
</comment>
<name>E1GXJ0_9BACT</name>
<dbReference type="EMBL" id="ADFQ01000086">
    <property type="protein sequence ID" value="EFN90636.1"/>
    <property type="molecule type" value="Genomic_DNA"/>
</dbReference>
<dbReference type="AlphaFoldDB" id="E1GXJ0"/>
<reference evidence="1 2" key="1">
    <citation type="submission" date="2010-09" db="EMBL/GenBank/DDBJ databases">
        <authorList>
            <person name="Harkins D.M."/>
            <person name="Madupu R."/>
            <person name="Durkin A.S."/>
            <person name="Torralba M."/>
            <person name="Methe B."/>
            <person name="Sutton G.G."/>
            <person name="Nelson K.E."/>
        </authorList>
    </citation>
    <scope>NUCLEOTIDE SEQUENCE [LARGE SCALE GENOMIC DNA]</scope>
    <source>
        <strain evidence="1 2">CRIS 21A-A</strain>
    </source>
</reference>
<dbReference type="Proteomes" id="UP000016016">
    <property type="component" value="Unassembled WGS sequence"/>
</dbReference>
<protein>
    <submittedName>
        <fullName evidence="1">Uncharacterized protein</fullName>
    </submittedName>
</protein>
<gene>
    <name evidence="1" type="ORF">HMPREF9018_1303</name>
</gene>
<evidence type="ECO:0000313" key="2">
    <source>
        <dbReference type="Proteomes" id="UP000016016"/>
    </source>
</evidence>
<accession>E1GXJ0</accession>